<sequence>MACSGYLFPKHLEDGSVVKRDLEGPDEQKAAFSEAARRIGFNKEKSRVAGTSASVLCNQPNKAK</sequence>
<keyword evidence="2" id="KW-1185">Reference proteome</keyword>
<dbReference type="STRING" id="1219043.SCH01S_48_00030"/>
<dbReference type="AlphaFoldDB" id="A0A0E9MT84"/>
<reference evidence="1 2" key="1">
    <citation type="submission" date="2015-04" db="EMBL/GenBank/DDBJ databases">
        <title>Whole genome shotgun sequence of Sphingomonas changbaiensis NBRC 104936.</title>
        <authorList>
            <person name="Katano-Makiyama Y."/>
            <person name="Hosoyama A."/>
            <person name="Hashimoto M."/>
            <person name="Noguchi M."/>
            <person name="Tsuchikane K."/>
            <person name="Ohji S."/>
            <person name="Yamazoe A."/>
            <person name="Ichikawa N."/>
            <person name="Kimura A."/>
            <person name="Fujita N."/>
        </authorList>
    </citation>
    <scope>NUCLEOTIDE SEQUENCE [LARGE SCALE GENOMIC DNA]</scope>
    <source>
        <strain evidence="1 2">NBRC 104936</strain>
    </source>
</reference>
<dbReference type="EMBL" id="BBWU01000048">
    <property type="protein sequence ID" value="GAO40345.1"/>
    <property type="molecule type" value="Genomic_DNA"/>
</dbReference>
<dbReference type="Proteomes" id="UP000033202">
    <property type="component" value="Unassembled WGS sequence"/>
</dbReference>
<protein>
    <submittedName>
        <fullName evidence="1">Uncharacterized protein</fullName>
    </submittedName>
</protein>
<evidence type="ECO:0000313" key="2">
    <source>
        <dbReference type="Proteomes" id="UP000033202"/>
    </source>
</evidence>
<comment type="caution">
    <text evidence="1">The sequence shown here is derived from an EMBL/GenBank/DDBJ whole genome shotgun (WGS) entry which is preliminary data.</text>
</comment>
<gene>
    <name evidence="1" type="ORF">SCH01S_48_00030</name>
</gene>
<organism evidence="1 2">
    <name type="scientific">Sphingomonas changbaiensis NBRC 104936</name>
    <dbReference type="NCBI Taxonomy" id="1219043"/>
    <lineage>
        <taxon>Bacteria</taxon>
        <taxon>Pseudomonadati</taxon>
        <taxon>Pseudomonadota</taxon>
        <taxon>Alphaproteobacteria</taxon>
        <taxon>Sphingomonadales</taxon>
        <taxon>Sphingomonadaceae</taxon>
        <taxon>Sphingomonas</taxon>
    </lineage>
</organism>
<name>A0A0E9MT84_9SPHN</name>
<accession>A0A0E9MT84</accession>
<proteinExistence type="predicted"/>
<evidence type="ECO:0000313" key="1">
    <source>
        <dbReference type="EMBL" id="GAO40345.1"/>
    </source>
</evidence>